<organism evidence="3 4">
    <name type="scientific">Dorea formicigenerans</name>
    <dbReference type="NCBI Taxonomy" id="39486"/>
    <lineage>
        <taxon>Bacteria</taxon>
        <taxon>Bacillati</taxon>
        <taxon>Bacillota</taxon>
        <taxon>Clostridia</taxon>
        <taxon>Lachnospirales</taxon>
        <taxon>Lachnospiraceae</taxon>
        <taxon>Dorea</taxon>
    </lineage>
</organism>
<evidence type="ECO:0000313" key="3">
    <source>
        <dbReference type="EMBL" id="RHA65662.1"/>
    </source>
</evidence>
<dbReference type="RefSeq" id="WP_118365058.1">
    <property type="nucleotide sequence ID" value="NZ_QSFS01000023.1"/>
</dbReference>
<evidence type="ECO:0000259" key="1">
    <source>
        <dbReference type="Pfam" id="PF04738"/>
    </source>
</evidence>
<evidence type="ECO:0000259" key="2">
    <source>
        <dbReference type="Pfam" id="PF14028"/>
    </source>
</evidence>
<gene>
    <name evidence="3" type="ORF">DW924_15085</name>
</gene>
<feature type="domain" description="Thiopeptide-type bacteriocin biosynthesis" evidence="2">
    <location>
        <begin position="773"/>
        <end position="1014"/>
    </location>
</feature>
<dbReference type="Proteomes" id="UP000285642">
    <property type="component" value="Unassembled WGS sequence"/>
</dbReference>
<evidence type="ECO:0008006" key="5">
    <source>
        <dbReference type="Google" id="ProtNLM"/>
    </source>
</evidence>
<dbReference type="Pfam" id="PF14028">
    <property type="entry name" value="Lant_dehydr_C"/>
    <property type="match status" value="1"/>
</dbReference>
<dbReference type="NCBIfam" id="TIGR03891">
    <property type="entry name" value="thiopep_ocin"/>
    <property type="match status" value="1"/>
</dbReference>
<sequence>MKYYINNCFFVRVTNESIEKRDMLEKMYKGEISINDFIEMNPQFLEALMNSNYLLYQLIKDNQVSENQKKTIARYFQRSIIRPTPYGLFAGITTGNFGEYTDFCRKSIAHKVSMIDSEWFYLMIKEIEETLISLEKIKLKYNNQCIISGEKIINPYLCIQNNNTDQDKTQKIIARYTEQVKRIVKLTSEWKDFKEIKEYLMEKNPEVEEKVILKFIKQLIKNEILISECRIAITEKDLLKELIKVLEQYNDINVVKKMVDSLKQIDLLHRRYDNADSIQSIKIYDELHDKMQKIQKSENSLNVLLGIDTFTNNISKNIKKELEDFLDILVMSVIDDNESKYLKQFKMKFTEKYGENREINLLELMDEHMGLGNPYKYYENIIENSYKKTEALKDYIKNQIFWAVKEKKNKIYLSKSDIVAINDQYSEKTIEYSKSFEINASILAKTAEDIDNGNYKIRIAPCCASEGAGRMINRFYNTINDEGKNELKKIYEELEEKMYDDVDNADITYLSHQLRTGNICSGKRNYRYSVSIGTAEEDKNKELKLSQISVGYDSITNRLYLKNKISGKKLRIVSDNMLTMNVEHYVVRFLREVTFANEKHPSFFWSLFSELDYRYIPEIMYNCIIIYPETWKVYKQDILNWNIFDDFRKEFDKYMGKWKIPKKINLLEGDRYLEFDLELMECWKDLYQEMKRIIERTGVCIIQKSNVDNECWVIDEHGEKYYAEFVFECMGNEKKNFKNIVEHPVTKSNIHLNKQNLTILPEMRNYQPGMQGWIYLKIYICEEVADEFIYSEMCGFINNLKDKKILKQWFFIRYSDPDFHIRLRIKAIEAGKLFLEISEWIEKIKKAEKIGRIIIDTYEREIERYGGINSIEYAEQVFMADSCLVMKGLEQDWNKQELGIIGVYTIFYNILESNEEIETFLNQTIDYKKYREIFRREDKRYIKLITDYKEIIGQRKIESLYENRKQLLENYYMQLKKEDEQGKLTNSLKNIIYSVSHMFCNRLQGDLNFEEQIYGIIRNSLHVVNQREKNYGKNKKGKK</sequence>
<feature type="domain" description="Lantibiotic dehydratase N-terminal" evidence="1">
    <location>
        <begin position="41"/>
        <end position="678"/>
    </location>
</feature>
<proteinExistence type="predicted"/>
<dbReference type="AlphaFoldDB" id="A0A413SEQ8"/>
<comment type="caution">
    <text evidence="3">The sequence shown here is derived from an EMBL/GenBank/DDBJ whole genome shotgun (WGS) entry which is preliminary data.</text>
</comment>
<reference evidence="3 4" key="1">
    <citation type="submission" date="2018-08" db="EMBL/GenBank/DDBJ databases">
        <title>A genome reference for cultivated species of the human gut microbiota.</title>
        <authorList>
            <person name="Zou Y."/>
            <person name="Xue W."/>
            <person name="Luo G."/>
        </authorList>
    </citation>
    <scope>NUCLEOTIDE SEQUENCE [LARGE SCALE GENOMIC DNA]</scope>
    <source>
        <strain evidence="3 4">AM42-8</strain>
    </source>
</reference>
<name>A0A413SEQ8_9FIRM</name>
<dbReference type="InterPro" id="IPR023809">
    <property type="entry name" value="Thiopep_bacteriocin_synth_dom"/>
</dbReference>
<dbReference type="InterPro" id="IPR006827">
    <property type="entry name" value="Lant_deHydtase_N"/>
</dbReference>
<dbReference type="Pfam" id="PF04738">
    <property type="entry name" value="Lant_dehydr_N"/>
    <property type="match status" value="1"/>
</dbReference>
<evidence type="ECO:0000313" key="4">
    <source>
        <dbReference type="Proteomes" id="UP000285642"/>
    </source>
</evidence>
<dbReference type="EMBL" id="QSFS01000023">
    <property type="protein sequence ID" value="RHA65662.1"/>
    <property type="molecule type" value="Genomic_DNA"/>
</dbReference>
<protein>
    <recommendedName>
        <fullName evidence="5">Lantibiotic dehydratase</fullName>
    </recommendedName>
</protein>
<accession>A0A413SEQ8</accession>